<sequence length="530" mass="56332">MRSVLRGAGAALMTLCLAVTCGPGARVEPVAPGAAVGRPNIVFVLTDDLTVDLLRFMPQVRKLAAEGVSFTDYVVTDSLCCPSRASILTGKFPHNTGVFTNAGPDGGFAVFRRRGNEENTFATGLRAAGYRTAMFGKYLNGYDPASGHVPPGWDEWAVAGNAYAQVGYTLNENGRIRGYGGQYLTAVLGAKAEAFVRTSAQRKQPFLVEISTFSPHAPFTPAPQDAHAFPGLTAPRGPAFDRLPANPPPWLAARPPLTPAQIARIDDAYRKRAQSVLSIDRMIGGLRAALVETGVADDTVLVFSSDNGFHLGQYRLTVGKQTAFETDVRVPLIMSGPGLRRGATVAETAANIDLRPTFDALGGAVTPPDVDGRSLLPLITAGDAGREPSPPAPPGAVGGRGPLLLTPSGIPVYSGMPRDSGIPENSGIVSSGWRTAALVEHRRPESRPDDPDRQKVIPESYVALRTPEWTFVRYANGAREFYDRRTDPHQLRNTAAALSPARRAAMDAALTALVACRGRVACDKAAMVRA</sequence>
<keyword evidence="4" id="KW-0325">Glycoprotein</keyword>
<keyword evidence="2 6" id="KW-0732">Signal</keyword>
<dbReference type="InterPro" id="IPR012251">
    <property type="entry name" value="GlcNAc_6-SO4ase"/>
</dbReference>
<dbReference type="SUPFAM" id="SSF53649">
    <property type="entry name" value="Alkaline phosphatase-like"/>
    <property type="match status" value="1"/>
</dbReference>
<comment type="similarity">
    <text evidence="1">Belongs to the sulfatase family.</text>
</comment>
<dbReference type="PANTHER" id="PTHR43108">
    <property type="entry name" value="N-ACETYLGLUCOSAMINE-6-SULFATASE FAMILY MEMBER"/>
    <property type="match status" value="1"/>
</dbReference>
<keyword evidence="9" id="KW-1185">Reference proteome</keyword>
<dbReference type="PANTHER" id="PTHR43108:SF8">
    <property type="entry name" value="SD21168P"/>
    <property type="match status" value="1"/>
</dbReference>
<dbReference type="InterPro" id="IPR024607">
    <property type="entry name" value="Sulfatase_CS"/>
</dbReference>
<feature type="chain" id="PRO_5041935514" evidence="6">
    <location>
        <begin position="19"/>
        <end position="530"/>
    </location>
</feature>
<dbReference type="PIRSF" id="PIRSF036666">
    <property type="entry name" value="G6S"/>
    <property type="match status" value="1"/>
</dbReference>
<evidence type="ECO:0000256" key="3">
    <source>
        <dbReference type="ARBA" id="ARBA00022801"/>
    </source>
</evidence>
<evidence type="ECO:0000256" key="1">
    <source>
        <dbReference type="ARBA" id="ARBA00008779"/>
    </source>
</evidence>
<feature type="signal peptide" evidence="6">
    <location>
        <begin position="1"/>
        <end position="18"/>
    </location>
</feature>
<evidence type="ECO:0000313" key="9">
    <source>
        <dbReference type="Proteomes" id="UP001183629"/>
    </source>
</evidence>
<feature type="domain" description="Sulfatase N-terminal" evidence="7">
    <location>
        <begin position="39"/>
        <end position="360"/>
    </location>
</feature>
<dbReference type="Pfam" id="PF00884">
    <property type="entry name" value="Sulfatase"/>
    <property type="match status" value="1"/>
</dbReference>
<evidence type="ECO:0000259" key="7">
    <source>
        <dbReference type="Pfam" id="PF00884"/>
    </source>
</evidence>
<evidence type="ECO:0000256" key="2">
    <source>
        <dbReference type="ARBA" id="ARBA00022729"/>
    </source>
</evidence>
<dbReference type="Gene3D" id="3.40.720.10">
    <property type="entry name" value="Alkaline Phosphatase, subunit A"/>
    <property type="match status" value="2"/>
</dbReference>
<dbReference type="Proteomes" id="UP001183629">
    <property type="component" value="Unassembled WGS sequence"/>
</dbReference>
<proteinExistence type="inferred from homology"/>
<reference evidence="8 9" key="1">
    <citation type="submission" date="2023-07" db="EMBL/GenBank/DDBJ databases">
        <title>Sequencing the genomes of 1000 actinobacteria strains.</title>
        <authorList>
            <person name="Klenk H.-P."/>
        </authorList>
    </citation>
    <scope>NUCLEOTIDE SEQUENCE [LARGE SCALE GENOMIC DNA]</scope>
    <source>
        <strain evidence="8 9">DSM 44711</strain>
    </source>
</reference>
<keyword evidence="3" id="KW-0378">Hydrolase</keyword>
<dbReference type="GO" id="GO:0008449">
    <property type="term" value="F:N-acetylglucosamine-6-sulfatase activity"/>
    <property type="evidence" value="ECO:0007669"/>
    <property type="project" value="InterPro"/>
</dbReference>
<dbReference type="InterPro" id="IPR000917">
    <property type="entry name" value="Sulfatase_N"/>
</dbReference>
<feature type="modified residue" description="3-oxoalanine (Cys)" evidence="5">
    <location>
        <position position="80"/>
    </location>
</feature>
<evidence type="ECO:0000313" key="8">
    <source>
        <dbReference type="EMBL" id="MDR7320932.1"/>
    </source>
</evidence>
<comment type="caution">
    <text evidence="8">The sequence shown here is derived from an EMBL/GenBank/DDBJ whole genome shotgun (WGS) entry which is preliminary data.</text>
</comment>
<dbReference type="EMBL" id="JAVDYC010000001">
    <property type="protein sequence ID" value="MDR7320932.1"/>
    <property type="molecule type" value="Genomic_DNA"/>
</dbReference>
<evidence type="ECO:0000256" key="4">
    <source>
        <dbReference type="ARBA" id="ARBA00023180"/>
    </source>
</evidence>
<organism evidence="8 9">
    <name type="scientific">Catenuloplanes niger</name>
    <dbReference type="NCBI Taxonomy" id="587534"/>
    <lineage>
        <taxon>Bacteria</taxon>
        <taxon>Bacillati</taxon>
        <taxon>Actinomycetota</taxon>
        <taxon>Actinomycetes</taxon>
        <taxon>Micromonosporales</taxon>
        <taxon>Micromonosporaceae</taxon>
        <taxon>Catenuloplanes</taxon>
    </lineage>
</organism>
<comment type="PTM">
    <text evidence="5">The conversion to 3-oxoalanine (also known as C-formylglycine, FGly), of a serine or cysteine residue in prokaryotes and of a cysteine residue in eukaryotes, is critical for catalytic activity.</text>
</comment>
<dbReference type="AlphaFoldDB" id="A0AAE3ZJA2"/>
<protein>
    <submittedName>
        <fullName evidence="8">Arylsulfatase A-like enzyme</fullName>
    </submittedName>
</protein>
<accession>A0AAE3ZJA2</accession>
<evidence type="ECO:0000256" key="6">
    <source>
        <dbReference type="SAM" id="SignalP"/>
    </source>
</evidence>
<dbReference type="CDD" id="cd16147">
    <property type="entry name" value="G6S"/>
    <property type="match status" value="1"/>
</dbReference>
<dbReference type="PROSITE" id="PS00523">
    <property type="entry name" value="SULFATASE_1"/>
    <property type="match status" value="1"/>
</dbReference>
<dbReference type="GO" id="GO:0030203">
    <property type="term" value="P:glycosaminoglycan metabolic process"/>
    <property type="evidence" value="ECO:0007669"/>
    <property type="project" value="InterPro"/>
</dbReference>
<dbReference type="RefSeq" id="WP_310409632.1">
    <property type="nucleotide sequence ID" value="NZ_JAVDYC010000001.1"/>
</dbReference>
<evidence type="ECO:0000256" key="5">
    <source>
        <dbReference type="PIRSR" id="PIRSR036666-50"/>
    </source>
</evidence>
<name>A0AAE3ZJA2_9ACTN</name>
<dbReference type="InterPro" id="IPR017850">
    <property type="entry name" value="Alkaline_phosphatase_core_sf"/>
</dbReference>
<gene>
    <name evidence="8" type="ORF">J2S44_001182</name>
</gene>